<dbReference type="Proteomes" id="UP000823632">
    <property type="component" value="Unassembled WGS sequence"/>
</dbReference>
<accession>A0A9D9DRZ0</accession>
<dbReference type="AlphaFoldDB" id="A0A9D9DRZ0"/>
<proteinExistence type="predicted"/>
<gene>
    <name evidence="1" type="ORF">IAC76_02465</name>
</gene>
<sequence>MKIDFRPQKLVSSLVSEEKIPNGIRRILQTNGKKPRTIDMELCRLDSFGEVYPKEYYVSSYKVYNTRTSQLLKSLERNVTGSANSESLVTTLNLQGKYDKSQIVRNNKSVTVIDLTK</sequence>
<reference evidence="1" key="1">
    <citation type="submission" date="2020-10" db="EMBL/GenBank/DDBJ databases">
        <authorList>
            <person name="Gilroy R."/>
        </authorList>
    </citation>
    <scope>NUCLEOTIDE SEQUENCE</scope>
    <source>
        <strain evidence="1">10192</strain>
    </source>
</reference>
<evidence type="ECO:0000313" key="2">
    <source>
        <dbReference type="Proteomes" id="UP000823632"/>
    </source>
</evidence>
<organism evidence="1 2">
    <name type="scientific">Candidatus Scatousia excrementipullorum</name>
    <dbReference type="NCBI Taxonomy" id="2840936"/>
    <lineage>
        <taxon>Bacteria</taxon>
        <taxon>Candidatus Scatousia</taxon>
    </lineage>
</organism>
<name>A0A9D9DRZ0_9BACT</name>
<protein>
    <submittedName>
        <fullName evidence="1">Uncharacterized protein</fullName>
    </submittedName>
</protein>
<evidence type="ECO:0000313" key="1">
    <source>
        <dbReference type="EMBL" id="MBO8430229.1"/>
    </source>
</evidence>
<comment type="caution">
    <text evidence="1">The sequence shown here is derived from an EMBL/GenBank/DDBJ whole genome shotgun (WGS) entry which is preliminary data.</text>
</comment>
<reference evidence="1" key="2">
    <citation type="journal article" date="2021" name="PeerJ">
        <title>Extensive microbial diversity within the chicken gut microbiome revealed by metagenomics and culture.</title>
        <authorList>
            <person name="Gilroy R."/>
            <person name="Ravi A."/>
            <person name="Getino M."/>
            <person name="Pursley I."/>
            <person name="Horton D.L."/>
            <person name="Alikhan N.F."/>
            <person name="Baker D."/>
            <person name="Gharbi K."/>
            <person name="Hall N."/>
            <person name="Watson M."/>
            <person name="Adriaenssens E.M."/>
            <person name="Foster-Nyarko E."/>
            <person name="Jarju S."/>
            <person name="Secka A."/>
            <person name="Antonio M."/>
            <person name="Oren A."/>
            <person name="Chaudhuri R.R."/>
            <person name="La Ragione R."/>
            <person name="Hildebrand F."/>
            <person name="Pallen M.J."/>
        </authorList>
    </citation>
    <scope>NUCLEOTIDE SEQUENCE</scope>
    <source>
        <strain evidence="1">10192</strain>
    </source>
</reference>
<dbReference type="EMBL" id="JADIND010000053">
    <property type="protein sequence ID" value="MBO8430229.1"/>
    <property type="molecule type" value="Genomic_DNA"/>
</dbReference>